<protein>
    <recommendedName>
        <fullName evidence="2">HAT C-terminal dimerisation domain-containing protein</fullName>
    </recommendedName>
</protein>
<reference evidence="1" key="2">
    <citation type="submission" date="2016-06" db="EMBL/GenBank/DDBJ databases">
        <title>The genome of a short-lived fish provides insights into sex chromosome evolution and the genetic control of aging.</title>
        <authorList>
            <person name="Reichwald K."/>
            <person name="Felder M."/>
            <person name="Petzold A."/>
            <person name="Koch P."/>
            <person name="Groth M."/>
            <person name="Platzer M."/>
        </authorList>
    </citation>
    <scope>NUCLEOTIDE SEQUENCE</scope>
    <source>
        <tissue evidence="1">Brain</tissue>
    </source>
</reference>
<accession>A0A1A8GVK4</accession>
<evidence type="ECO:0000313" key="1">
    <source>
        <dbReference type="EMBL" id="SBQ75258.1"/>
    </source>
</evidence>
<reference evidence="1" key="1">
    <citation type="submission" date="2016-05" db="EMBL/GenBank/DDBJ databases">
        <authorList>
            <person name="Lavstsen T."/>
            <person name="Jespersen J.S."/>
        </authorList>
    </citation>
    <scope>NUCLEOTIDE SEQUENCE</scope>
    <source>
        <tissue evidence="1">Brain</tissue>
    </source>
</reference>
<feature type="non-terminal residue" evidence="1">
    <location>
        <position position="99"/>
    </location>
</feature>
<feature type="non-terminal residue" evidence="1">
    <location>
        <position position="1"/>
    </location>
</feature>
<sequence>AGGRRCPGQKDPEEGKCACILVKLQFLKEMILSNGGGKVRVVSPLSLSLLNPFCASLPLPTPSEQIFSGAGNICSQKRASLSPEHVEMLTFLSVNRDLV</sequence>
<dbReference type="AlphaFoldDB" id="A0A1A8GVK4"/>
<organism evidence="1">
    <name type="scientific">Nothobranchius korthausae</name>
    <dbReference type="NCBI Taxonomy" id="1143690"/>
    <lineage>
        <taxon>Eukaryota</taxon>
        <taxon>Metazoa</taxon>
        <taxon>Chordata</taxon>
        <taxon>Craniata</taxon>
        <taxon>Vertebrata</taxon>
        <taxon>Euteleostomi</taxon>
        <taxon>Actinopterygii</taxon>
        <taxon>Neopterygii</taxon>
        <taxon>Teleostei</taxon>
        <taxon>Neoteleostei</taxon>
        <taxon>Acanthomorphata</taxon>
        <taxon>Ovalentaria</taxon>
        <taxon>Atherinomorphae</taxon>
        <taxon>Cyprinodontiformes</taxon>
        <taxon>Nothobranchiidae</taxon>
        <taxon>Nothobranchius</taxon>
    </lineage>
</organism>
<dbReference type="EMBL" id="HAEC01007120">
    <property type="protein sequence ID" value="SBQ75258.1"/>
    <property type="molecule type" value="Transcribed_RNA"/>
</dbReference>
<evidence type="ECO:0008006" key="2">
    <source>
        <dbReference type="Google" id="ProtNLM"/>
    </source>
</evidence>
<name>A0A1A8GVK4_9TELE</name>
<proteinExistence type="predicted"/>
<gene>
    <name evidence="1" type="primary">Nfu_g_1_025175</name>
</gene>